<keyword evidence="1" id="KW-0472">Membrane</keyword>
<evidence type="ECO:0000313" key="2">
    <source>
        <dbReference type="EMBL" id="MFF0499881.1"/>
    </source>
</evidence>
<keyword evidence="3" id="KW-1185">Reference proteome</keyword>
<feature type="transmembrane region" description="Helical" evidence="1">
    <location>
        <begin position="132"/>
        <end position="151"/>
    </location>
</feature>
<feature type="transmembrane region" description="Helical" evidence="1">
    <location>
        <begin position="20"/>
        <end position="43"/>
    </location>
</feature>
<dbReference type="InterPro" id="IPR047958">
    <property type="entry name" value="B-4DMT-like"/>
</dbReference>
<reference evidence="2 3" key="1">
    <citation type="submission" date="2024-10" db="EMBL/GenBank/DDBJ databases">
        <title>The Natural Products Discovery Center: Release of the First 8490 Sequenced Strains for Exploring Actinobacteria Biosynthetic Diversity.</title>
        <authorList>
            <person name="Kalkreuter E."/>
            <person name="Kautsar S.A."/>
            <person name="Yang D."/>
            <person name="Bader C.D."/>
            <person name="Teijaro C.N."/>
            <person name="Fluegel L."/>
            <person name="Davis C.M."/>
            <person name="Simpson J.R."/>
            <person name="Lauterbach L."/>
            <person name="Steele A.D."/>
            <person name="Gui C."/>
            <person name="Meng S."/>
            <person name="Li G."/>
            <person name="Viehrig K."/>
            <person name="Ye F."/>
            <person name="Su P."/>
            <person name="Kiefer A.F."/>
            <person name="Nichols A."/>
            <person name="Cepeda A.J."/>
            <person name="Yan W."/>
            <person name="Fan B."/>
            <person name="Jiang Y."/>
            <person name="Adhikari A."/>
            <person name="Zheng C.-J."/>
            <person name="Schuster L."/>
            <person name="Cowan T.M."/>
            <person name="Smanski M.J."/>
            <person name="Chevrette M.G."/>
            <person name="De Carvalho L.P.S."/>
            <person name="Shen B."/>
        </authorList>
    </citation>
    <scope>NUCLEOTIDE SEQUENCE [LARGE SCALE GENOMIC DNA]</scope>
    <source>
        <strain evidence="2 3">NPDC004119</strain>
    </source>
</reference>
<dbReference type="NCBIfam" id="NF037996">
    <property type="entry name" value="B-4DMT"/>
    <property type="match status" value="1"/>
</dbReference>
<feature type="transmembrane region" description="Helical" evidence="1">
    <location>
        <begin position="94"/>
        <end position="112"/>
    </location>
</feature>
<protein>
    <submittedName>
        <fullName evidence="2">B-4DMT family transporter</fullName>
    </submittedName>
</protein>
<keyword evidence="1" id="KW-1133">Transmembrane helix</keyword>
<dbReference type="RefSeq" id="WP_387398735.1">
    <property type="nucleotide sequence ID" value="NZ_JBIAMT010000005.1"/>
</dbReference>
<dbReference type="Proteomes" id="UP001601442">
    <property type="component" value="Unassembled WGS sequence"/>
</dbReference>
<evidence type="ECO:0000256" key="1">
    <source>
        <dbReference type="SAM" id="Phobius"/>
    </source>
</evidence>
<gene>
    <name evidence="2" type="ORF">ACFYU5_26010</name>
</gene>
<organism evidence="2 3">
    <name type="scientific">Nocardia aobensis</name>
    <dbReference type="NCBI Taxonomy" id="257277"/>
    <lineage>
        <taxon>Bacteria</taxon>
        <taxon>Bacillati</taxon>
        <taxon>Actinomycetota</taxon>
        <taxon>Actinomycetes</taxon>
        <taxon>Mycobacteriales</taxon>
        <taxon>Nocardiaceae</taxon>
        <taxon>Nocardia</taxon>
    </lineage>
</organism>
<proteinExistence type="predicted"/>
<dbReference type="EMBL" id="JBIAMT010000005">
    <property type="protein sequence ID" value="MFF0499881.1"/>
    <property type="molecule type" value="Genomic_DNA"/>
</dbReference>
<feature type="transmembrane region" description="Helical" evidence="1">
    <location>
        <begin position="55"/>
        <end position="74"/>
    </location>
</feature>
<sequence length="160" mass="17223">MSVVDSATMPSNRAARRRRIALPLLVRGLGMGAVHTGARMLLAYAVEYWTPMTGLLKWLALGGVMVIALIWGVFDGRRNLSECERPDPDLVVFWLRAAVLAGLSSGVLTWIAGRVTEISSDGHALLFEVTAGAAWILLVTYVPALLGVAVARRLGARGDR</sequence>
<name>A0ABW6P9Q1_9NOCA</name>
<keyword evidence="1" id="KW-0812">Transmembrane</keyword>
<evidence type="ECO:0000313" key="3">
    <source>
        <dbReference type="Proteomes" id="UP001601442"/>
    </source>
</evidence>
<comment type="caution">
    <text evidence="2">The sequence shown here is derived from an EMBL/GenBank/DDBJ whole genome shotgun (WGS) entry which is preliminary data.</text>
</comment>
<accession>A0ABW6P9Q1</accession>